<dbReference type="PROSITE" id="PS50850">
    <property type="entry name" value="MFS"/>
    <property type="match status" value="1"/>
</dbReference>
<evidence type="ECO:0000256" key="2">
    <source>
        <dbReference type="ARBA" id="ARBA00022692"/>
    </source>
</evidence>
<comment type="subcellular location">
    <subcellularLocation>
        <location evidence="1">Membrane</location>
        <topology evidence="1">Multi-pass membrane protein</topology>
    </subcellularLocation>
</comment>
<dbReference type="CDD" id="cd17323">
    <property type="entry name" value="MFS_Tpo1_MDR_like"/>
    <property type="match status" value="1"/>
</dbReference>
<feature type="region of interest" description="Disordered" evidence="5">
    <location>
        <begin position="504"/>
        <end position="527"/>
    </location>
</feature>
<dbReference type="GO" id="GO:0022857">
    <property type="term" value="F:transmembrane transporter activity"/>
    <property type="evidence" value="ECO:0007669"/>
    <property type="project" value="InterPro"/>
</dbReference>
<sequence length="527" mass="57955">MFDLAPHPSAPVKRTPTAETFRLGRDRGMPPPLLGDPSEYLVELTDDNDPANAKSWPISRKMRAACVLGFDTLVASWGSSVYSASVEPVSELFGVSRTVAILGLTLYVCGFATGPLAWGPLSELYGRKMPVIVACFVFTCFIFAAATAKDMQTLMLCRFFAGVFASCPLAVVGAAFADLFGNATRGIAIAFFSALVFLGPFISPIVGAFITQSYLGWRWTEYITGIMGALALTLDILFLEETYLKTNLQRRAANIRKETQNFAIHHISEEEVVTPDDLVRKHLLLPVKLLFLEPIVFLMTLYTAFIYGILYLFLEAYPIVFAEKRGINPAVATLPYIGLIIGVLIGCGIVVAFEPRYNRRLEANGGIPVPEDRLLPMMIGAVLFPIGLFWFAWTGNYESVHWLAPTFSGLLTGAGILTIFLQALNYLVDAYLMVAASTIAANTFLRSFFGAGFPLFAVQMFHNLGVEWAGSLLGFLAVAFLPIPFLFYIFGKRLRKFSRYAPTDFGPKPPSDEEIAAEPKEDELPAE</sequence>
<dbReference type="SUPFAM" id="SSF103473">
    <property type="entry name" value="MFS general substrate transporter"/>
    <property type="match status" value="1"/>
</dbReference>
<dbReference type="InterPro" id="IPR036259">
    <property type="entry name" value="MFS_trans_sf"/>
</dbReference>
<dbReference type="STRING" id="857342.A0A2T3B9P7"/>
<name>A0A2T3B9P7_AMORE</name>
<feature type="transmembrane region" description="Helical" evidence="6">
    <location>
        <begin position="187"/>
        <end position="210"/>
    </location>
</feature>
<protein>
    <recommendedName>
        <fullName evidence="7">Major facilitator superfamily (MFS) profile domain-containing protein</fullName>
    </recommendedName>
</protein>
<dbReference type="Pfam" id="PF07690">
    <property type="entry name" value="MFS_1"/>
    <property type="match status" value="1"/>
</dbReference>
<dbReference type="GeneID" id="36569635"/>
<dbReference type="FunFam" id="1.20.1250.20:FF:000011">
    <property type="entry name" value="MFS multidrug transporter, putative"/>
    <property type="match status" value="1"/>
</dbReference>
<feature type="transmembrane region" description="Helical" evidence="6">
    <location>
        <begin position="399"/>
        <end position="424"/>
    </location>
</feature>
<evidence type="ECO:0000313" key="8">
    <source>
        <dbReference type="EMBL" id="PSS25047.1"/>
    </source>
</evidence>
<dbReference type="PANTHER" id="PTHR23502">
    <property type="entry name" value="MAJOR FACILITATOR SUPERFAMILY"/>
    <property type="match status" value="1"/>
</dbReference>
<accession>A0A2T3B9P7</accession>
<keyword evidence="3 6" id="KW-1133">Transmembrane helix</keyword>
<reference evidence="8 9" key="1">
    <citation type="journal article" date="2018" name="New Phytol.">
        <title>Comparative genomics and transcriptomics depict ericoid mycorrhizal fungi as versatile saprotrophs and plant mutualists.</title>
        <authorList>
            <person name="Martino E."/>
            <person name="Morin E."/>
            <person name="Grelet G.A."/>
            <person name="Kuo A."/>
            <person name="Kohler A."/>
            <person name="Daghino S."/>
            <person name="Barry K.W."/>
            <person name="Cichocki N."/>
            <person name="Clum A."/>
            <person name="Dockter R.B."/>
            <person name="Hainaut M."/>
            <person name="Kuo R.C."/>
            <person name="LaButti K."/>
            <person name="Lindahl B.D."/>
            <person name="Lindquist E.A."/>
            <person name="Lipzen A."/>
            <person name="Khouja H.R."/>
            <person name="Magnuson J."/>
            <person name="Murat C."/>
            <person name="Ohm R.A."/>
            <person name="Singer S.W."/>
            <person name="Spatafora J.W."/>
            <person name="Wang M."/>
            <person name="Veneault-Fourrey C."/>
            <person name="Henrissat B."/>
            <person name="Grigoriev I.V."/>
            <person name="Martin F.M."/>
            <person name="Perotto S."/>
        </authorList>
    </citation>
    <scope>NUCLEOTIDE SEQUENCE [LARGE SCALE GENOMIC DNA]</scope>
    <source>
        <strain evidence="8 9">ATCC 22711</strain>
    </source>
</reference>
<dbReference type="FunCoup" id="A0A2T3B9P7">
    <property type="interactions" value="75"/>
</dbReference>
<dbReference type="AlphaFoldDB" id="A0A2T3B9P7"/>
<dbReference type="InterPro" id="IPR020846">
    <property type="entry name" value="MFS_dom"/>
</dbReference>
<evidence type="ECO:0000256" key="3">
    <source>
        <dbReference type="ARBA" id="ARBA00022989"/>
    </source>
</evidence>
<evidence type="ECO:0000313" key="9">
    <source>
        <dbReference type="Proteomes" id="UP000241818"/>
    </source>
</evidence>
<feature type="transmembrane region" description="Helical" evidence="6">
    <location>
        <begin position="222"/>
        <end position="239"/>
    </location>
</feature>
<dbReference type="InterPro" id="IPR011701">
    <property type="entry name" value="MFS"/>
</dbReference>
<keyword evidence="9" id="KW-1185">Reference proteome</keyword>
<organism evidence="8 9">
    <name type="scientific">Amorphotheca resinae ATCC 22711</name>
    <dbReference type="NCBI Taxonomy" id="857342"/>
    <lineage>
        <taxon>Eukaryota</taxon>
        <taxon>Fungi</taxon>
        <taxon>Dikarya</taxon>
        <taxon>Ascomycota</taxon>
        <taxon>Pezizomycotina</taxon>
        <taxon>Leotiomycetes</taxon>
        <taxon>Helotiales</taxon>
        <taxon>Amorphothecaceae</taxon>
        <taxon>Amorphotheca</taxon>
    </lineage>
</organism>
<proteinExistence type="predicted"/>
<feature type="transmembrane region" description="Helical" evidence="6">
    <location>
        <begin position="98"/>
        <end position="118"/>
    </location>
</feature>
<feature type="domain" description="Major facilitator superfamily (MFS) profile" evidence="7">
    <location>
        <begin position="64"/>
        <end position="494"/>
    </location>
</feature>
<feature type="region of interest" description="Disordered" evidence="5">
    <location>
        <begin position="1"/>
        <end position="28"/>
    </location>
</feature>
<feature type="compositionally biased region" description="Basic and acidic residues" evidence="5">
    <location>
        <begin position="517"/>
        <end position="527"/>
    </location>
</feature>
<gene>
    <name evidence="8" type="ORF">M430DRAFT_114421</name>
</gene>
<keyword evidence="4 6" id="KW-0472">Membrane</keyword>
<dbReference type="Proteomes" id="UP000241818">
    <property type="component" value="Unassembled WGS sequence"/>
</dbReference>
<feature type="transmembrane region" description="Helical" evidence="6">
    <location>
        <begin position="374"/>
        <end position="393"/>
    </location>
</feature>
<feature type="transmembrane region" description="Helical" evidence="6">
    <location>
        <begin position="468"/>
        <end position="490"/>
    </location>
</feature>
<keyword evidence="2 6" id="KW-0812">Transmembrane</keyword>
<feature type="transmembrane region" description="Helical" evidence="6">
    <location>
        <begin position="290"/>
        <end position="314"/>
    </location>
</feature>
<evidence type="ECO:0000259" key="7">
    <source>
        <dbReference type="PROSITE" id="PS50850"/>
    </source>
</evidence>
<evidence type="ECO:0000256" key="6">
    <source>
        <dbReference type="SAM" id="Phobius"/>
    </source>
</evidence>
<dbReference type="RefSeq" id="XP_024723646.1">
    <property type="nucleotide sequence ID" value="XM_024861554.1"/>
</dbReference>
<feature type="transmembrane region" description="Helical" evidence="6">
    <location>
        <begin position="159"/>
        <end position="180"/>
    </location>
</feature>
<dbReference type="GO" id="GO:0005886">
    <property type="term" value="C:plasma membrane"/>
    <property type="evidence" value="ECO:0007669"/>
    <property type="project" value="TreeGrafter"/>
</dbReference>
<dbReference type="InParanoid" id="A0A2T3B9P7"/>
<dbReference type="EMBL" id="KZ679007">
    <property type="protein sequence ID" value="PSS25047.1"/>
    <property type="molecule type" value="Genomic_DNA"/>
</dbReference>
<evidence type="ECO:0000256" key="4">
    <source>
        <dbReference type="ARBA" id="ARBA00023136"/>
    </source>
</evidence>
<dbReference type="OrthoDB" id="9986881at2759"/>
<evidence type="ECO:0000256" key="1">
    <source>
        <dbReference type="ARBA" id="ARBA00004141"/>
    </source>
</evidence>
<dbReference type="PANTHER" id="PTHR23502:SF59">
    <property type="entry name" value="MULTIDRUG TRANSPORTER, PUTATIVE (AFU_ORTHOLOGUE AFUA_1G10370)-RELATED"/>
    <property type="match status" value="1"/>
</dbReference>
<feature type="transmembrane region" description="Helical" evidence="6">
    <location>
        <begin position="130"/>
        <end position="147"/>
    </location>
</feature>
<feature type="transmembrane region" description="Helical" evidence="6">
    <location>
        <begin position="431"/>
        <end position="456"/>
    </location>
</feature>
<feature type="transmembrane region" description="Helical" evidence="6">
    <location>
        <begin position="334"/>
        <end position="353"/>
    </location>
</feature>
<dbReference type="Gene3D" id="1.20.1250.20">
    <property type="entry name" value="MFS general substrate transporter like domains"/>
    <property type="match status" value="1"/>
</dbReference>
<evidence type="ECO:0000256" key="5">
    <source>
        <dbReference type="SAM" id="MobiDB-lite"/>
    </source>
</evidence>